<dbReference type="Pfam" id="PF07332">
    <property type="entry name" value="Phage_holin_3_6"/>
    <property type="match status" value="1"/>
</dbReference>
<proteinExistence type="predicted"/>
<feature type="transmembrane region" description="Helical" evidence="1">
    <location>
        <begin position="47"/>
        <end position="75"/>
    </location>
</feature>
<name>A0ABS8DNW5_9GAMM</name>
<feature type="transmembrane region" description="Helical" evidence="1">
    <location>
        <begin position="87"/>
        <end position="109"/>
    </location>
</feature>
<evidence type="ECO:0000313" key="3">
    <source>
        <dbReference type="Proteomes" id="UP001319882"/>
    </source>
</evidence>
<keyword evidence="1" id="KW-0472">Membrane</keyword>
<reference evidence="2 3" key="1">
    <citation type="journal article" date="2021" name="Sci. Rep.">
        <title>Genome analysis of a halophilic bacterium Halomonas malpeensis YU-PRIM-29(T) reveals its exopolysaccharide and pigment producing capabilities.</title>
        <authorList>
            <person name="Athmika"/>
            <person name="Ghate S.D."/>
            <person name="Arun A.B."/>
            <person name="Rao S.S."/>
            <person name="Kumar S.T.A."/>
            <person name="Kandiyil M.K."/>
            <person name="Saptami K."/>
            <person name="Rekha P.D."/>
        </authorList>
    </citation>
    <scope>NUCLEOTIDE SEQUENCE [LARGE SCALE GENOMIC DNA]</scope>
    <source>
        <strain evidence="3">prim 29</strain>
    </source>
</reference>
<dbReference type="RefSeq" id="WP_227388559.1">
    <property type="nucleotide sequence ID" value="NZ_JBHSCJ010000003.1"/>
</dbReference>
<keyword evidence="1" id="KW-0812">Transmembrane</keyword>
<keyword evidence="1" id="KW-1133">Transmembrane helix</keyword>
<organism evidence="2 3">
    <name type="scientific">Vreelandella malpeensis</name>
    <dbReference type="NCBI Taxonomy" id="1172368"/>
    <lineage>
        <taxon>Bacteria</taxon>
        <taxon>Pseudomonadati</taxon>
        <taxon>Pseudomonadota</taxon>
        <taxon>Gammaproteobacteria</taxon>
        <taxon>Oceanospirillales</taxon>
        <taxon>Halomonadaceae</taxon>
        <taxon>Vreelandella</taxon>
    </lineage>
</organism>
<comment type="caution">
    <text evidence="2">The sequence shown here is derived from an EMBL/GenBank/DDBJ whole genome shotgun (WGS) entry which is preliminary data.</text>
</comment>
<keyword evidence="3" id="KW-1185">Reference proteome</keyword>
<evidence type="ECO:0000256" key="1">
    <source>
        <dbReference type="SAM" id="Phobius"/>
    </source>
</evidence>
<sequence length="145" mass="15476">MDTQHESTTQGSSVGTLLTTLTRELTGLVRNEAELAKAEVSEKTHQALTAIAAIAIAGAVIFAGFLVLLAAAVFLLNDLLPPEMTPWLSAVIVGAVVALIGMIMLGTGLNRIKAQSLAPRRTLQSLKDDKALADEHRRHVKEELK</sequence>
<gene>
    <name evidence="2" type="ORF">GEV37_02295</name>
</gene>
<protein>
    <submittedName>
        <fullName evidence="2">Phage holin family protein</fullName>
    </submittedName>
</protein>
<accession>A0ABS8DNW5</accession>
<dbReference type="InterPro" id="IPR009937">
    <property type="entry name" value="Phage_holin_3_6"/>
</dbReference>
<dbReference type="EMBL" id="WHVL01000001">
    <property type="protein sequence ID" value="MCB8887959.1"/>
    <property type="molecule type" value="Genomic_DNA"/>
</dbReference>
<dbReference type="Proteomes" id="UP001319882">
    <property type="component" value="Unassembled WGS sequence"/>
</dbReference>
<evidence type="ECO:0000313" key="2">
    <source>
        <dbReference type="EMBL" id="MCB8887959.1"/>
    </source>
</evidence>